<keyword evidence="3" id="KW-1185">Reference proteome</keyword>
<dbReference type="RefSeq" id="WP_155699646.1">
    <property type="nucleotide sequence ID" value="NZ_CP034235.1"/>
</dbReference>
<evidence type="ECO:0000313" key="2">
    <source>
        <dbReference type="EMBL" id="QGQ94639.1"/>
    </source>
</evidence>
<dbReference type="InterPro" id="IPR010359">
    <property type="entry name" value="IrrE_HExxH"/>
</dbReference>
<name>A0A6B8REP6_9BACL</name>
<accession>A0A6B8REP6</accession>
<proteinExistence type="predicted"/>
<gene>
    <name evidence="2" type="ORF">EHS13_06935</name>
</gene>
<dbReference type="EMBL" id="CP034235">
    <property type="protein sequence ID" value="QGQ94639.1"/>
    <property type="molecule type" value="Genomic_DNA"/>
</dbReference>
<reference evidence="3" key="1">
    <citation type="submission" date="2018-11" db="EMBL/GenBank/DDBJ databases">
        <title>Complete genome sequence of Paenibacillus sp. ML311-T8.</title>
        <authorList>
            <person name="Nam Y.-D."/>
            <person name="Kang J."/>
            <person name="Chung W.-H."/>
            <person name="Park Y.S."/>
        </authorList>
    </citation>
    <scope>NUCLEOTIDE SEQUENCE [LARGE SCALE GENOMIC DNA]</scope>
    <source>
        <strain evidence="3">ML311-T8</strain>
    </source>
</reference>
<evidence type="ECO:0000313" key="3">
    <source>
        <dbReference type="Proteomes" id="UP000426246"/>
    </source>
</evidence>
<dbReference type="Gene3D" id="1.10.10.2910">
    <property type="match status" value="1"/>
</dbReference>
<dbReference type="KEGG" id="ppsc:EHS13_06935"/>
<evidence type="ECO:0000259" key="1">
    <source>
        <dbReference type="Pfam" id="PF06114"/>
    </source>
</evidence>
<protein>
    <recommendedName>
        <fullName evidence="1">IrrE N-terminal-like domain-containing protein</fullName>
    </recommendedName>
</protein>
<dbReference type="Pfam" id="PF06114">
    <property type="entry name" value="Peptidase_M78"/>
    <property type="match status" value="1"/>
</dbReference>
<dbReference type="AlphaFoldDB" id="A0A6B8REP6"/>
<organism evidence="2 3">
    <name type="scientific">Paenibacillus psychroresistens</name>
    <dbReference type="NCBI Taxonomy" id="1778678"/>
    <lineage>
        <taxon>Bacteria</taxon>
        <taxon>Bacillati</taxon>
        <taxon>Bacillota</taxon>
        <taxon>Bacilli</taxon>
        <taxon>Bacillales</taxon>
        <taxon>Paenibacillaceae</taxon>
        <taxon>Paenibacillus</taxon>
    </lineage>
</organism>
<sequence length="115" mass="13200">MENALLNVIKKYEIESVIELADVLGVLVRYDRMPDEIGGLYYIDESEDAIIIVINRDINEHKQLFVCAYLLAHHALNEGMYFCFLDENSSHFNYYILALKLLRATIGKITQTGEA</sequence>
<feature type="domain" description="IrrE N-terminal-like" evidence="1">
    <location>
        <begin position="21"/>
        <end position="85"/>
    </location>
</feature>
<dbReference type="Proteomes" id="UP000426246">
    <property type="component" value="Chromosome"/>
</dbReference>